<keyword evidence="8" id="KW-0963">Cytoplasm</keyword>
<dbReference type="InterPro" id="IPR036895">
    <property type="entry name" value="Uracil-DNA_glycosylase-like_sf"/>
</dbReference>
<dbReference type="PANTHER" id="PTHR11264">
    <property type="entry name" value="URACIL-DNA GLYCOSYLASE"/>
    <property type="match status" value="1"/>
</dbReference>
<evidence type="ECO:0000256" key="8">
    <source>
        <dbReference type="HAMAP-Rule" id="MF_00148"/>
    </source>
</evidence>
<keyword evidence="7 8" id="KW-0234">DNA repair</keyword>
<feature type="region of interest" description="Disordered" evidence="9">
    <location>
        <begin position="1"/>
        <end position="47"/>
    </location>
</feature>
<evidence type="ECO:0000313" key="11">
    <source>
        <dbReference type="Proteomes" id="UP000515275"/>
    </source>
</evidence>
<accession>A0A7G7YNY7</accession>
<dbReference type="KEGG" id="cans:GP473_05620"/>
<dbReference type="CDD" id="cd10027">
    <property type="entry name" value="UDG-F1-like"/>
    <property type="match status" value="1"/>
</dbReference>
<dbReference type="SUPFAM" id="SSF52141">
    <property type="entry name" value="Uracil-DNA glycosylase-like"/>
    <property type="match status" value="1"/>
</dbReference>
<evidence type="ECO:0000256" key="5">
    <source>
        <dbReference type="ARBA" id="ARBA00022763"/>
    </source>
</evidence>
<dbReference type="InterPro" id="IPR002043">
    <property type="entry name" value="UDG_fam1"/>
</dbReference>
<dbReference type="NCBIfam" id="NF003592">
    <property type="entry name" value="PRK05254.1-5"/>
    <property type="match status" value="1"/>
</dbReference>
<keyword evidence="6 8" id="KW-0378">Hydrolase</keyword>
<dbReference type="NCBIfam" id="NF003588">
    <property type="entry name" value="PRK05254.1-1"/>
    <property type="match status" value="1"/>
</dbReference>
<proteinExistence type="inferred from homology"/>
<comment type="similarity">
    <text evidence="3 8">Belongs to the uracil-DNA glycosylase (UDG) superfamily. UNG family.</text>
</comment>
<feature type="compositionally biased region" description="Polar residues" evidence="9">
    <location>
        <begin position="18"/>
        <end position="41"/>
    </location>
</feature>
<dbReference type="InterPro" id="IPR018085">
    <property type="entry name" value="Ura-DNA_Glyclase_AS"/>
</dbReference>
<dbReference type="RefSeq" id="WP_185769950.1">
    <property type="nucleotide sequence ID" value="NZ_CP046883.1"/>
</dbReference>
<dbReference type="Proteomes" id="UP000515275">
    <property type="component" value="Chromosome"/>
</dbReference>
<dbReference type="SMART" id="SM00986">
    <property type="entry name" value="UDG"/>
    <property type="match status" value="1"/>
</dbReference>
<evidence type="ECO:0000256" key="4">
    <source>
        <dbReference type="ARBA" id="ARBA00012030"/>
    </source>
</evidence>
<reference evidence="10 11" key="1">
    <citation type="submission" date="2019-12" db="EMBL/GenBank/DDBJ databases">
        <title>Corynebacterium sp. nov., isolated from feces of the Anser Albifrons in China.</title>
        <authorList>
            <person name="Liu Q."/>
        </authorList>
    </citation>
    <scope>NUCLEOTIDE SEQUENCE [LARGE SCALE GENOMIC DNA]</scope>
    <source>
        <strain evidence="10 11">23H37-10</strain>
    </source>
</reference>
<keyword evidence="5 8" id="KW-0227">DNA damage</keyword>
<comment type="catalytic activity">
    <reaction evidence="1 8">
        <text>Hydrolyzes single-stranded DNA or mismatched double-stranded DNA and polynucleotides, releasing free uracil.</text>
        <dbReference type="EC" id="3.2.2.27"/>
    </reaction>
</comment>
<comment type="subcellular location">
    <subcellularLocation>
        <location evidence="8">Cytoplasm</location>
    </subcellularLocation>
</comment>
<name>A0A7G7YNY7_9CORY</name>
<dbReference type="AlphaFoldDB" id="A0A7G7YNY7"/>
<dbReference type="GO" id="GO:0004844">
    <property type="term" value="F:uracil DNA N-glycosylase activity"/>
    <property type="evidence" value="ECO:0007669"/>
    <property type="project" value="UniProtKB-UniRule"/>
</dbReference>
<dbReference type="InterPro" id="IPR005122">
    <property type="entry name" value="Uracil-DNA_glycosylase-like"/>
</dbReference>
<dbReference type="HAMAP" id="MF_00148">
    <property type="entry name" value="UDG"/>
    <property type="match status" value="1"/>
</dbReference>
<sequence>MTVSSDPFSGASADLPSGDSSALSSRSTRYAQSTAHSTPTSPRLRPHSFSATVEKRADELIGQIHPDWQLPNLRFVLCKALAEAERGVHVLPAQENILRAFRMAPEDVRVLIVGQDPYPTPGHAVGLSFSAELPAGERLPKSLANIFAEYQDDLGLSRPHSADLSPWLDEGVMLLNRVLTVRAGKPGSHRNGGWEEITEAAVRQVAANDKVAAILWGRPAQQLGKIIGLDRCVMSSHPSPLSAYRGFFGSRPFTKANQILTELGADPVNWDLTR</sequence>
<keyword evidence="10" id="KW-0326">Glycosidase</keyword>
<evidence type="ECO:0000256" key="9">
    <source>
        <dbReference type="SAM" id="MobiDB-lite"/>
    </source>
</evidence>
<organism evidence="10 11">
    <name type="scientific">Corynebacterium anserum</name>
    <dbReference type="NCBI Taxonomy" id="2684406"/>
    <lineage>
        <taxon>Bacteria</taxon>
        <taxon>Bacillati</taxon>
        <taxon>Actinomycetota</taxon>
        <taxon>Actinomycetes</taxon>
        <taxon>Mycobacteriales</taxon>
        <taxon>Corynebacteriaceae</taxon>
        <taxon>Corynebacterium</taxon>
    </lineage>
</organism>
<evidence type="ECO:0000256" key="2">
    <source>
        <dbReference type="ARBA" id="ARBA00002631"/>
    </source>
</evidence>
<comment type="function">
    <text evidence="2 8">Excises uracil residues from the DNA which can arise as a result of misincorporation of dUMP residues by DNA polymerase or due to deamination of cytosine.</text>
</comment>
<dbReference type="GO" id="GO:0005737">
    <property type="term" value="C:cytoplasm"/>
    <property type="evidence" value="ECO:0007669"/>
    <property type="project" value="UniProtKB-SubCell"/>
</dbReference>
<dbReference type="GO" id="GO:0097510">
    <property type="term" value="P:base-excision repair, AP site formation via deaminated base removal"/>
    <property type="evidence" value="ECO:0007669"/>
    <property type="project" value="TreeGrafter"/>
</dbReference>
<dbReference type="EC" id="3.2.2.27" evidence="4 8"/>
<dbReference type="SMART" id="SM00987">
    <property type="entry name" value="UreE_C"/>
    <property type="match status" value="1"/>
</dbReference>
<evidence type="ECO:0000256" key="1">
    <source>
        <dbReference type="ARBA" id="ARBA00001400"/>
    </source>
</evidence>
<feature type="active site" description="Proton acceptor" evidence="8">
    <location>
        <position position="116"/>
    </location>
</feature>
<protein>
    <recommendedName>
        <fullName evidence="4 8">Uracil-DNA glycosylase</fullName>
        <shortName evidence="8">UDG</shortName>
        <ecNumber evidence="4 8">3.2.2.27</ecNumber>
    </recommendedName>
</protein>
<evidence type="ECO:0000256" key="3">
    <source>
        <dbReference type="ARBA" id="ARBA00008184"/>
    </source>
</evidence>
<dbReference type="EMBL" id="CP046883">
    <property type="protein sequence ID" value="QNH96207.1"/>
    <property type="molecule type" value="Genomic_DNA"/>
</dbReference>
<gene>
    <name evidence="8" type="primary">ung</name>
    <name evidence="10" type="ORF">GP473_05620</name>
</gene>
<evidence type="ECO:0000256" key="6">
    <source>
        <dbReference type="ARBA" id="ARBA00022801"/>
    </source>
</evidence>
<dbReference type="Gene3D" id="3.40.470.10">
    <property type="entry name" value="Uracil-DNA glycosylase-like domain"/>
    <property type="match status" value="1"/>
</dbReference>
<evidence type="ECO:0000313" key="10">
    <source>
        <dbReference type="EMBL" id="QNH96207.1"/>
    </source>
</evidence>
<evidence type="ECO:0000256" key="7">
    <source>
        <dbReference type="ARBA" id="ARBA00023204"/>
    </source>
</evidence>
<dbReference type="Pfam" id="PF03167">
    <property type="entry name" value="UDG"/>
    <property type="match status" value="1"/>
</dbReference>
<keyword evidence="11" id="KW-1185">Reference proteome</keyword>
<dbReference type="PANTHER" id="PTHR11264:SF0">
    <property type="entry name" value="URACIL-DNA GLYCOSYLASE"/>
    <property type="match status" value="1"/>
</dbReference>
<dbReference type="PROSITE" id="PS00130">
    <property type="entry name" value="U_DNA_GLYCOSYLASE"/>
    <property type="match status" value="1"/>
</dbReference>